<feature type="domain" description="F-box" evidence="1">
    <location>
        <begin position="48"/>
        <end position="101"/>
    </location>
</feature>
<accession>A0ABS8TPR9</accession>
<dbReference type="Pfam" id="PF00646">
    <property type="entry name" value="F-box"/>
    <property type="match status" value="1"/>
</dbReference>
<dbReference type="InterPro" id="IPR055411">
    <property type="entry name" value="LRR_FXL15/At3g58940/PEG3-like"/>
</dbReference>
<sequence length="466" mass="54091">MEGVLAVRMQVMDLKLYYLEFFTRTYPVWVLSDYCYVMPPKGSQSLLPDILSNLPDNVIDVILMCLPCQDAVRTSILSKKWRYHWCRLTELSLDGSLWKTKKDLLNPTVKFTKIIYQLLTLHEGPITKFTLNISSLEKCCPKIDNFIYFLSRNDIQHLVLHLPRNNLNKLPSSLFTCSQLRHLNLRNCFMYRPPAFQGFERLISLELCGVTISSKLLESLISHCPLLEQLVLNNSPLKIDTIEIDAPMLRLFDFTGNISSICLKNVPLLVKVSLAGYDMYPEYLDFAKVFESCSALEHLFLNFSNAELSVEEEYEGPRRLPFDLNNVKRFYLPDISLLESSYELSYALCLIRSFPYLEYLDIKVYSEAEDDDCILECLELEHFSDVTFNHLREVKLECFTGRTPETQLIKLLLAKSPVLVRMLIGTRYLDDKPLDTRLKIFAEVSTFSRASPEAEVVYQKFKYDRD</sequence>
<dbReference type="SMART" id="SM00579">
    <property type="entry name" value="FBD"/>
    <property type="match status" value="1"/>
</dbReference>
<protein>
    <recommendedName>
        <fullName evidence="1">F-box domain-containing protein</fullName>
    </recommendedName>
</protein>
<comment type="caution">
    <text evidence="2">The sequence shown here is derived from an EMBL/GenBank/DDBJ whole genome shotgun (WGS) entry which is preliminary data.</text>
</comment>
<gene>
    <name evidence="2" type="ORF">HAX54_015450</name>
</gene>
<evidence type="ECO:0000313" key="2">
    <source>
        <dbReference type="EMBL" id="MCD7473540.1"/>
    </source>
</evidence>
<dbReference type="PANTHER" id="PTHR31639">
    <property type="entry name" value="F-BOX PROTEIN-LIKE"/>
    <property type="match status" value="1"/>
</dbReference>
<proteinExistence type="predicted"/>
<dbReference type="InterPro" id="IPR001810">
    <property type="entry name" value="F-box_dom"/>
</dbReference>
<keyword evidence="3" id="KW-1185">Reference proteome</keyword>
<evidence type="ECO:0000313" key="3">
    <source>
        <dbReference type="Proteomes" id="UP000823775"/>
    </source>
</evidence>
<dbReference type="EMBL" id="JACEIK010001987">
    <property type="protein sequence ID" value="MCD7473540.1"/>
    <property type="molecule type" value="Genomic_DNA"/>
</dbReference>
<dbReference type="InterPro" id="IPR032675">
    <property type="entry name" value="LRR_dom_sf"/>
</dbReference>
<dbReference type="Pfam" id="PF24758">
    <property type="entry name" value="LRR_At5g56370"/>
    <property type="match status" value="1"/>
</dbReference>
<dbReference type="InterPro" id="IPR036047">
    <property type="entry name" value="F-box-like_dom_sf"/>
</dbReference>
<dbReference type="InterPro" id="IPR006566">
    <property type="entry name" value="FBD"/>
</dbReference>
<dbReference type="PANTHER" id="PTHR31639:SF283">
    <property type="entry name" value="F-BOX DOMAIN-CONTAINING PROTEIN"/>
    <property type="match status" value="1"/>
</dbReference>
<dbReference type="SUPFAM" id="SSF81383">
    <property type="entry name" value="F-box domain"/>
    <property type="match status" value="1"/>
</dbReference>
<dbReference type="Proteomes" id="UP000823775">
    <property type="component" value="Unassembled WGS sequence"/>
</dbReference>
<dbReference type="Gene3D" id="3.80.10.10">
    <property type="entry name" value="Ribonuclease Inhibitor"/>
    <property type="match status" value="1"/>
</dbReference>
<dbReference type="PROSITE" id="PS50181">
    <property type="entry name" value="FBOX"/>
    <property type="match status" value="1"/>
</dbReference>
<organism evidence="2 3">
    <name type="scientific">Datura stramonium</name>
    <name type="common">Jimsonweed</name>
    <name type="synonym">Common thornapple</name>
    <dbReference type="NCBI Taxonomy" id="4076"/>
    <lineage>
        <taxon>Eukaryota</taxon>
        <taxon>Viridiplantae</taxon>
        <taxon>Streptophyta</taxon>
        <taxon>Embryophyta</taxon>
        <taxon>Tracheophyta</taxon>
        <taxon>Spermatophyta</taxon>
        <taxon>Magnoliopsida</taxon>
        <taxon>eudicotyledons</taxon>
        <taxon>Gunneridae</taxon>
        <taxon>Pentapetalae</taxon>
        <taxon>asterids</taxon>
        <taxon>lamiids</taxon>
        <taxon>Solanales</taxon>
        <taxon>Solanaceae</taxon>
        <taxon>Solanoideae</taxon>
        <taxon>Datureae</taxon>
        <taxon>Datura</taxon>
    </lineage>
</organism>
<dbReference type="SUPFAM" id="SSF52047">
    <property type="entry name" value="RNI-like"/>
    <property type="match status" value="1"/>
</dbReference>
<reference evidence="2 3" key="1">
    <citation type="journal article" date="2021" name="BMC Genomics">
        <title>Datura genome reveals duplications of psychoactive alkaloid biosynthetic genes and high mutation rate following tissue culture.</title>
        <authorList>
            <person name="Rajewski A."/>
            <person name="Carter-House D."/>
            <person name="Stajich J."/>
            <person name="Litt A."/>
        </authorList>
    </citation>
    <scope>NUCLEOTIDE SEQUENCE [LARGE SCALE GENOMIC DNA]</scope>
    <source>
        <strain evidence="2">AR-01</strain>
    </source>
</reference>
<evidence type="ECO:0000259" key="1">
    <source>
        <dbReference type="PROSITE" id="PS50181"/>
    </source>
</evidence>
<name>A0ABS8TPR9_DATST</name>